<feature type="compositionally biased region" description="Polar residues" evidence="15">
    <location>
        <begin position="31"/>
        <end position="56"/>
    </location>
</feature>
<feature type="region of interest" description="Disordered" evidence="15">
    <location>
        <begin position="1"/>
        <end position="83"/>
    </location>
</feature>
<dbReference type="InterPro" id="IPR016135">
    <property type="entry name" value="UBQ-conjugating_enzyme/RWD"/>
</dbReference>
<protein>
    <recommendedName>
        <fullName evidence="6">RBR-type E3 ubiquitin transferase</fullName>
        <ecNumber evidence="6">2.3.2.31</ecNumber>
    </recommendedName>
</protein>
<dbReference type="Pfam" id="PF26200">
    <property type="entry name" value="Rcat_RNF216"/>
    <property type="match status" value="1"/>
</dbReference>
<dbReference type="FunFam" id="1.20.120.1750:FF:000029">
    <property type="entry name" value="RBR-type E3 ubiquitin transferase"/>
    <property type="match status" value="1"/>
</dbReference>
<evidence type="ECO:0000313" key="19">
    <source>
        <dbReference type="EMBL" id="RZC69370.1"/>
    </source>
</evidence>
<dbReference type="EMBL" id="CM010721">
    <property type="protein sequence ID" value="RZC69370.1"/>
    <property type="molecule type" value="Genomic_DNA"/>
</dbReference>
<dbReference type="OMA" id="DFIRLPC"/>
<comment type="similarity">
    <text evidence="5">Belongs to the RBR family. Ariadne subfamily.</text>
</comment>
<evidence type="ECO:0000259" key="16">
    <source>
        <dbReference type="PROSITE" id="PS50089"/>
    </source>
</evidence>
<feature type="domain" description="RWD" evidence="17">
    <location>
        <begin position="175"/>
        <end position="319"/>
    </location>
</feature>
<evidence type="ECO:0000256" key="10">
    <source>
        <dbReference type="ARBA" id="ARBA00022771"/>
    </source>
</evidence>
<dbReference type="AlphaFoldDB" id="A0A4Y7KAI7"/>
<dbReference type="CDD" id="cd20341">
    <property type="entry name" value="BRcat_RBR_RNF14"/>
    <property type="match status" value="1"/>
</dbReference>
<comment type="function">
    <text evidence="3">Might act as an E3 ubiquitin-protein ligase, or as part of E3 complex, which accepts ubiquitin from specific E2 ubiquitin-conjugating enzymes and then transfers it to substrates.</text>
</comment>
<dbReference type="Gene3D" id="1.20.120.1750">
    <property type="match status" value="1"/>
</dbReference>
<evidence type="ECO:0000256" key="7">
    <source>
        <dbReference type="ARBA" id="ARBA00022679"/>
    </source>
</evidence>
<dbReference type="CDD" id="cd20354">
    <property type="entry name" value="Rcat_RBR_RNF14"/>
    <property type="match status" value="1"/>
</dbReference>
<name>A0A4Y7KAI7_PAPSO</name>
<evidence type="ECO:0000256" key="12">
    <source>
        <dbReference type="ARBA" id="ARBA00022833"/>
    </source>
</evidence>
<dbReference type="InterPro" id="IPR001841">
    <property type="entry name" value="Znf_RING"/>
</dbReference>
<keyword evidence="10 14" id="KW-0863">Zinc-finger</keyword>
<dbReference type="PROSITE" id="PS00518">
    <property type="entry name" value="ZF_RING_1"/>
    <property type="match status" value="1"/>
</dbReference>
<keyword evidence="20" id="KW-1185">Reference proteome</keyword>
<feature type="compositionally biased region" description="Basic residues" evidence="15">
    <location>
        <begin position="1"/>
        <end position="10"/>
    </location>
</feature>
<dbReference type="PROSITE" id="PS51873">
    <property type="entry name" value="TRIAD"/>
    <property type="match status" value="1"/>
</dbReference>
<keyword evidence="8" id="KW-0479">Metal-binding</keyword>
<accession>A0A4Y7KAI7</accession>
<dbReference type="PROSITE" id="PS50089">
    <property type="entry name" value="ZF_RING_2"/>
    <property type="match status" value="1"/>
</dbReference>
<evidence type="ECO:0000256" key="8">
    <source>
        <dbReference type="ARBA" id="ARBA00022723"/>
    </source>
</evidence>
<keyword evidence="9" id="KW-0677">Repeat</keyword>
<evidence type="ECO:0000256" key="4">
    <source>
        <dbReference type="ARBA" id="ARBA00004906"/>
    </source>
</evidence>
<dbReference type="InterPro" id="IPR013083">
    <property type="entry name" value="Znf_RING/FYVE/PHD"/>
</dbReference>
<evidence type="ECO:0000256" key="6">
    <source>
        <dbReference type="ARBA" id="ARBA00012251"/>
    </source>
</evidence>
<proteinExistence type="inferred from homology"/>
<dbReference type="InterPro" id="IPR031127">
    <property type="entry name" value="E3_UB_ligase_RBR"/>
</dbReference>
<dbReference type="Gramene" id="RZC69370">
    <property type="protein sequence ID" value="RZC69370"/>
    <property type="gene ID" value="C5167_032452"/>
</dbReference>
<dbReference type="STRING" id="3469.A0A4Y7KAI7"/>
<evidence type="ECO:0000256" key="2">
    <source>
        <dbReference type="ARBA" id="ARBA00001947"/>
    </source>
</evidence>
<dbReference type="FunFam" id="3.30.40.10:FF:000358">
    <property type="entry name" value="RBR-type E3 ubiquitin transferase"/>
    <property type="match status" value="1"/>
</dbReference>
<evidence type="ECO:0000256" key="11">
    <source>
        <dbReference type="ARBA" id="ARBA00022786"/>
    </source>
</evidence>
<dbReference type="CDD" id="cd23821">
    <property type="entry name" value="RWD_IMPACT"/>
    <property type="match status" value="1"/>
</dbReference>
<dbReference type="GO" id="GO:0061630">
    <property type="term" value="F:ubiquitin protein ligase activity"/>
    <property type="evidence" value="ECO:0007669"/>
    <property type="project" value="UniProtKB-EC"/>
</dbReference>
<evidence type="ECO:0000259" key="17">
    <source>
        <dbReference type="PROSITE" id="PS50908"/>
    </source>
</evidence>
<dbReference type="Pfam" id="PF01485">
    <property type="entry name" value="IBR"/>
    <property type="match status" value="1"/>
</dbReference>
<comment type="catalytic activity">
    <reaction evidence="1">
        <text>[E2 ubiquitin-conjugating enzyme]-S-ubiquitinyl-L-cysteine + [acceptor protein]-L-lysine = [E2 ubiquitin-conjugating enzyme]-L-cysteine + [acceptor protein]-N(6)-ubiquitinyl-L-lysine.</text>
        <dbReference type="EC" id="2.3.2.31"/>
    </reaction>
</comment>
<dbReference type="PROSITE" id="PS50908">
    <property type="entry name" value="RWD"/>
    <property type="match status" value="1"/>
</dbReference>
<feature type="domain" description="RING-type" evidence="16">
    <location>
        <begin position="376"/>
        <end position="424"/>
    </location>
</feature>
<evidence type="ECO:0000256" key="15">
    <source>
        <dbReference type="SAM" id="MobiDB-lite"/>
    </source>
</evidence>
<comment type="cofactor">
    <cofactor evidence="2">
        <name>Zn(2+)</name>
        <dbReference type="ChEBI" id="CHEBI:29105"/>
    </cofactor>
</comment>
<reference evidence="19 20" key="1">
    <citation type="journal article" date="2018" name="Science">
        <title>The opium poppy genome and morphinan production.</title>
        <authorList>
            <person name="Guo L."/>
            <person name="Winzer T."/>
            <person name="Yang X."/>
            <person name="Li Y."/>
            <person name="Ning Z."/>
            <person name="He Z."/>
            <person name="Teodor R."/>
            <person name="Lu Y."/>
            <person name="Bowser T.A."/>
            <person name="Graham I.A."/>
            <person name="Ye K."/>
        </authorList>
    </citation>
    <scope>NUCLEOTIDE SEQUENCE [LARGE SCALE GENOMIC DNA]</scope>
    <source>
        <strain evidence="20">cv. HN1</strain>
        <tissue evidence="19">Leaves</tissue>
    </source>
</reference>
<keyword evidence="12" id="KW-0862">Zinc</keyword>
<gene>
    <name evidence="19" type="ORF">C5167_032452</name>
</gene>
<evidence type="ECO:0000256" key="3">
    <source>
        <dbReference type="ARBA" id="ARBA00003976"/>
    </source>
</evidence>
<dbReference type="SUPFAM" id="SSF57850">
    <property type="entry name" value="RING/U-box"/>
    <property type="match status" value="3"/>
</dbReference>
<dbReference type="InterPro" id="IPR044066">
    <property type="entry name" value="TRIAD_supradom"/>
</dbReference>
<sequence>MMKKGGQKGKQKQDLRDEKWTVKPLNEDDQNFTTPAHQQHSNQETATQSIDFSTIPISDFISTSSKSSSIRRKSKRIGRNRSARVVETPNSHMGTSDFNKEEVVAEEHDVIESEKSGDGFASETKNDHREQVIEGSSSFEEVNCISSRLEQLQLSAQEPKLSEEQLTINQQLQEDEILAMEAIYGENVVVLERDDGLRSFQINIHIELPDELRIATRLLSGGKVKFGGKTSDAMATTDSSNEFFYTFKVQYLPPMVLTCLLPKSYPSHICPYFTISVQWLNSKRISNLCHMLDTIWTDQSKQEVIYQWVEWLQGSSLSYLGFGDEVILGPYNNPDDVGGDRRALSESVSPDTDIPSLMNYNDDKCHEVFRQNLHECCICFSEYTGTDFVRLPCKHFFCWKCMETYSKIHVKEGTINKLLCPDSKCGGLVPPGLLKRLLGGEEFDRWESLLLQKTLDSMSDIVYCPRCETACLEDEDHHAQCPKCFFSFCSLCRERRHVGVSCMTPEMKLQVLQERQNSSQLNNDQRRKEREMINELLSVREIHRDAKQCPTCKMAISKSEGCNKMECSNCGQYFCYRCNNAIDGYDHFKDGGCVLFELQEIQQWQERMNGRQMLGQIQAELFADQAHHCPNCGQMNAKVREINYLEKINLVSWHWQTLLLYCNKLIMLSVKNRLGTTITSFAGLAKAIIATCAKRMSGAALNIMDLRAASNTQLDEVLYGEFVKVGFN</sequence>
<dbReference type="GO" id="GO:0008270">
    <property type="term" value="F:zinc ion binding"/>
    <property type="evidence" value="ECO:0007669"/>
    <property type="project" value="UniProtKB-KW"/>
</dbReference>
<dbReference type="InterPro" id="IPR017907">
    <property type="entry name" value="Znf_RING_CS"/>
</dbReference>
<dbReference type="Proteomes" id="UP000316621">
    <property type="component" value="Chromosome 7"/>
</dbReference>
<dbReference type="CDD" id="cd23134">
    <property type="entry name" value="RING-HC_ITT1-like"/>
    <property type="match status" value="1"/>
</dbReference>
<dbReference type="Gene3D" id="3.10.110.10">
    <property type="entry name" value="Ubiquitin Conjugating Enzyme"/>
    <property type="match status" value="1"/>
</dbReference>
<feature type="compositionally biased region" description="Low complexity" evidence="15">
    <location>
        <begin position="57"/>
        <end position="68"/>
    </location>
</feature>
<feature type="domain" description="RING-type" evidence="18">
    <location>
        <begin position="372"/>
        <end position="598"/>
    </location>
</feature>
<dbReference type="SUPFAM" id="SSF54495">
    <property type="entry name" value="UBC-like"/>
    <property type="match status" value="1"/>
</dbReference>
<dbReference type="SMART" id="SM00591">
    <property type="entry name" value="RWD"/>
    <property type="match status" value="1"/>
</dbReference>
<evidence type="ECO:0000256" key="14">
    <source>
        <dbReference type="PROSITE-ProRule" id="PRU00175"/>
    </source>
</evidence>
<dbReference type="Gene3D" id="3.30.40.10">
    <property type="entry name" value="Zinc/RING finger domain, C3HC4 (zinc finger)"/>
    <property type="match status" value="1"/>
</dbReference>
<dbReference type="InterPro" id="IPR006575">
    <property type="entry name" value="RWD_dom"/>
</dbReference>
<evidence type="ECO:0000256" key="5">
    <source>
        <dbReference type="ARBA" id="ARBA00005884"/>
    </source>
</evidence>
<dbReference type="EC" id="2.3.2.31" evidence="6"/>
<comment type="pathway">
    <text evidence="4">Protein modification; protein ubiquitination.</text>
</comment>
<evidence type="ECO:0000259" key="18">
    <source>
        <dbReference type="PROSITE" id="PS51873"/>
    </source>
</evidence>
<dbReference type="SMART" id="SM00184">
    <property type="entry name" value="RING"/>
    <property type="match status" value="2"/>
</dbReference>
<keyword evidence="11" id="KW-0833">Ubl conjugation pathway</keyword>
<dbReference type="InterPro" id="IPR047548">
    <property type="entry name" value="Rcat_RBR_RNF14"/>
</dbReference>
<dbReference type="SMART" id="SM00647">
    <property type="entry name" value="IBR"/>
    <property type="match status" value="2"/>
</dbReference>
<keyword evidence="7" id="KW-0808">Transferase</keyword>
<evidence type="ECO:0000256" key="1">
    <source>
        <dbReference type="ARBA" id="ARBA00001798"/>
    </source>
</evidence>
<dbReference type="GO" id="GO:0016567">
    <property type="term" value="P:protein ubiquitination"/>
    <property type="evidence" value="ECO:0007669"/>
    <property type="project" value="InterPro"/>
</dbReference>
<evidence type="ECO:0000313" key="20">
    <source>
        <dbReference type="Proteomes" id="UP000316621"/>
    </source>
</evidence>
<dbReference type="PANTHER" id="PTHR11685">
    <property type="entry name" value="RBR FAMILY RING FINGER AND IBR DOMAIN-CONTAINING"/>
    <property type="match status" value="1"/>
</dbReference>
<comment type="similarity">
    <text evidence="13">Belongs to the RBR family. RNF14 subfamily.</text>
</comment>
<evidence type="ECO:0000256" key="9">
    <source>
        <dbReference type="ARBA" id="ARBA00022737"/>
    </source>
</evidence>
<feature type="compositionally biased region" description="Basic and acidic residues" evidence="15">
    <location>
        <begin position="11"/>
        <end position="21"/>
    </location>
</feature>
<evidence type="ECO:0000256" key="13">
    <source>
        <dbReference type="ARBA" id="ARBA00044508"/>
    </source>
</evidence>
<dbReference type="Pfam" id="PF05773">
    <property type="entry name" value="RWD"/>
    <property type="match status" value="1"/>
</dbReference>
<dbReference type="InterPro" id="IPR002867">
    <property type="entry name" value="IBR_dom"/>
</dbReference>
<feature type="compositionally biased region" description="Basic residues" evidence="15">
    <location>
        <begin position="69"/>
        <end position="82"/>
    </location>
</feature>
<organism evidence="19 20">
    <name type="scientific">Papaver somniferum</name>
    <name type="common">Opium poppy</name>
    <dbReference type="NCBI Taxonomy" id="3469"/>
    <lineage>
        <taxon>Eukaryota</taxon>
        <taxon>Viridiplantae</taxon>
        <taxon>Streptophyta</taxon>
        <taxon>Embryophyta</taxon>
        <taxon>Tracheophyta</taxon>
        <taxon>Spermatophyta</taxon>
        <taxon>Magnoliopsida</taxon>
        <taxon>Ranunculales</taxon>
        <taxon>Papaveraceae</taxon>
        <taxon>Papaveroideae</taxon>
        <taxon>Papaver</taxon>
    </lineage>
</organism>